<dbReference type="AlphaFoldDB" id="A0A8W8HNL9"/>
<dbReference type="InterPro" id="IPR001660">
    <property type="entry name" value="SAM"/>
</dbReference>
<evidence type="ECO:0000313" key="3">
    <source>
        <dbReference type="Proteomes" id="UP000005408"/>
    </source>
</evidence>
<sequence length="145" mass="16815">MPTLSGIRRISRAEAADIRSNIPTAVFWSDVEVANWIEECGFPQYRQCFLANFVTGRKLIAVDACSLPEMGIQDFEHVKQITELIRNLLGVPKFPEQRDARMRDPRIAYLEFKRRTGKETDSTTYNSFLFDNRHLFPMRRKSGSL</sequence>
<dbReference type="SMART" id="SM00454">
    <property type="entry name" value="SAM"/>
    <property type="match status" value="1"/>
</dbReference>
<dbReference type="Pfam" id="PF00536">
    <property type="entry name" value="SAM_1"/>
    <property type="match status" value="1"/>
</dbReference>
<dbReference type="PANTHER" id="PTHR46829">
    <property type="entry name" value="STERILE ALPHA MOTIF DOMAIN-CONTAINING PROTEIN 15"/>
    <property type="match status" value="1"/>
</dbReference>
<dbReference type="Gene3D" id="1.10.150.50">
    <property type="entry name" value="Transcription Factor, Ets-1"/>
    <property type="match status" value="1"/>
</dbReference>
<feature type="domain" description="SAM" evidence="1">
    <location>
        <begin position="28"/>
        <end position="91"/>
    </location>
</feature>
<evidence type="ECO:0000259" key="1">
    <source>
        <dbReference type="PROSITE" id="PS50105"/>
    </source>
</evidence>
<protein>
    <recommendedName>
        <fullName evidence="1">SAM domain-containing protein</fullName>
    </recommendedName>
</protein>
<reference evidence="2" key="1">
    <citation type="submission" date="2022-08" db="UniProtKB">
        <authorList>
            <consortium name="EnsemblMetazoa"/>
        </authorList>
    </citation>
    <scope>IDENTIFICATION</scope>
    <source>
        <strain evidence="2">05x7-T-G4-1.051#20</strain>
    </source>
</reference>
<dbReference type="PANTHER" id="PTHR46829:SF1">
    <property type="entry name" value="STERILE ALPHA MOTIF DOMAIN-CONTAINING PROTEIN 15"/>
    <property type="match status" value="1"/>
</dbReference>
<accession>A0A8W8HNL9</accession>
<proteinExistence type="predicted"/>
<keyword evidence="3" id="KW-1185">Reference proteome</keyword>
<dbReference type="OMA" id="NWIEECG"/>
<organism evidence="2 3">
    <name type="scientific">Magallana gigas</name>
    <name type="common">Pacific oyster</name>
    <name type="synonym">Crassostrea gigas</name>
    <dbReference type="NCBI Taxonomy" id="29159"/>
    <lineage>
        <taxon>Eukaryota</taxon>
        <taxon>Metazoa</taxon>
        <taxon>Spiralia</taxon>
        <taxon>Lophotrochozoa</taxon>
        <taxon>Mollusca</taxon>
        <taxon>Bivalvia</taxon>
        <taxon>Autobranchia</taxon>
        <taxon>Pteriomorphia</taxon>
        <taxon>Ostreida</taxon>
        <taxon>Ostreoidea</taxon>
        <taxon>Ostreidae</taxon>
        <taxon>Magallana</taxon>
    </lineage>
</organism>
<dbReference type="InterPro" id="IPR013761">
    <property type="entry name" value="SAM/pointed_sf"/>
</dbReference>
<dbReference type="PROSITE" id="PS50105">
    <property type="entry name" value="SAM_DOMAIN"/>
    <property type="match status" value="1"/>
</dbReference>
<dbReference type="EnsemblMetazoa" id="G10367.1">
    <property type="protein sequence ID" value="G10367.1:cds"/>
    <property type="gene ID" value="G10367"/>
</dbReference>
<dbReference type="Proteomes" id="UP000005408">
    <property type="component" value="Unassembled WGS sequence"/>
</dbReference>
<name>A0A8W8HNL9_MAGGI</name>
<dbReference type="SUPFAM" id="SSF47769">
    <property type="entry name" value="SAM/Pointed domain"/>
    <property type="match status" value="1"/>
</dbReference>
<dbReference type="OrthoDB" id="6133291at2759"/>
<evidence type="ECO:0000313" key="2">
    <source>
        <dbReference type="EnsemblMetazoa" id="G10367.1:cds"/>
    </source>
</evidence>